<keyword evidence="2" id="KW-1185">Reference proteome</keyword>
<organism evidence="1 2">
    <name type="scientific">Marchantia polymorpha</name>
    <name type="common">Common liverwort</name>
    <name type="synonym">Marchantia aquatica</name>
    <dbReference type="NCBI Taxonomy" id="3197"/>
    <lineage>
        <taxon>Eukaryota</taxon>
        <taxon>Viridiplantae</taxon>
        <taxon>Streptophyta</taxon>
        <taxon>Embryophyta</taxon>
        <taxon>Marchantiophyta</taxon>
        <taxon>Marchantiopsida</taxon>
        <taxon>Marchantiidae</taxon>
        <taxon>Marchantiales</taxon>
        <taxon>Marchantiaceae</taxon>
        <taxon>Marchantia</taxon>
    </lineage>
</organism>
<reference evidence="2" key="1">
    <citation type="journal article" date="2017" name="Cell">
        <title>Insights into land plant evolution garnered from the Marchantia polymorpha genome.</title>
        <authorList>
            <person name="Bowman J.L."/>
            <person name="Kohchi T."/>
            <person name="Yamato K.T."/>
            <person name="Jenkins J."/>
            <person name="Shu S."/>
            <person name="Ishizaki K."/>
            <person name="Yamaoka S."/>
            <person name="Nishihama R."/>
            <person name="Nakamura Y."/>
            <person name="Berger F."/>
            <person name="Adam C."/>
            <person name="Aki S.S."/>
            <person name="Althoff F."/>
            <person name="Araki T."/>
            <person name="Arteaga-Vazquez M.A."/>
            <person name="Balasubrmanian S."/>
            <person name="Barry K."/>
            <person name="Bauer D."/>
            <person name="Boehm C.R."/>
            <person name="Briginshaw L."/>
            <person name="Caballero-Perez J."/>
            <person name="Catarino B."/>
            <person name="Chen F."/>
            <person name="Chiyoda S."/>
            <person name="Chovatia M."/>
            <person name="Davies K.M."/>
            <person name="Delmans M."/>
            <person name="Demura T."/>
            <person name="Dierschke T."/>
            <person name="Dolan L."/>
            <person name="Dorantes-Acosta A.E."/>
            <person name="Eklund D.M."/>
            <person name="Florent S.N."/>
            <person name="Flores-Sandoval E."/>
            <person name="Fujiyama A."/>
            <person name="Fukuzawa H."/>
            <person name="Galik B."/>
            <person name="Grimanelli D."/>
            <person name="Grimwood J."/>
            <person name="Grossniklaus U."/>
            <person name="Hamada T."/>
            <person name="Haseloff J."/>
            <person name="Hetherington A.J."/>
            <person name="Higo A."/>
            <person name="Hirakawa Y."/>
            <person name="Hundley H.N."/>
            <person name="Ikeda Y."/>
            <person name="Inoue K."/>
            <person name="Inoue S.I."/>
            <person name="Ishida S."/>
            <person name="Jia Q."/>
            <person name="Kakita M."/>
            <person name="Kanazawa T."/>
            <person name="Kawai Y."/>
            <person name="Kawashima T."/>
            <person name="Kennedy M."/>
            <person name="Kinose K."/>
            <person name="Kinoshita T."/>
            <person name="Kohara Y."/>
            <person name="Koide E."/>
            <person name="Komatsu K."/>
            <person name="Kopischke S."/>
            <person name="Kubo M."/>
            <person name="Kyozuka J."/>
            <person name="Lagercrantz U."/>
            <person name="Lin S.S."/>
            <person name="Lindquist E."/>
            <person name="Lipzen A.M."/>
            <person name="Lu C.W."/>
            <person name="De Luna E."/>
            <person name="Martienssen R.A."/>
            <person name="Minamino N."/>
            <person name="Mizutani M."/>
            <person name="Mizutani M."/>
            <person name="Mochizuki N."/>
            <person name="Monte I."/>
            <person name="Mosher R."/>
            <person name="Nagasaki H."/>
            <person name="Nakagami H."/>
            <person name="Naramoto S."/>
            <person name="Nishitani K."/>
            <person name="Ohtani M."/>
            <person name="Okamoto T."/>
            <person name="Okumura M."/>
            <person name="Phillips J."/>
            <person name="Pollak B."/>
            <person name="Reinders A."/>
            <person name="Rovekamp M."/>
            <person name="Sano R."/>
            <person name="Sawa S."/>
            <person name="Schmid M.W."/>
            <person name="Shirakawa M."/>
            <person name="Solano R."/>
            <person name="Spunde A."/>
            <person name="Suetsugu N."/>
            <person name="Sugano S."/>
            <person name="Sugiyama A."/>
            <person name="Sun R."/>
            <person name="Suzuki Y."/>
            <person name="Takenaka M."/>
            <person name="Takezawa D."/>
            <person name="Tomogane H."/>
            <person name="Tsuzuki M."/>
            <person name="Ueda T."/>
            <person name="Umeda M."/>
            <person name="Ward J.M."/>
            <person name="Watanabe Y."/>
            <person name="Yazaki K."/>
            <person name="Yokoyama R."/>
            <person name="Yoshitake Y."/>
            <person name="Yotsui I."/>
            <person name="Zachgo S."/>
            <person name="Schmutz J."/>
        </authorList>
    </citation>
    <scope>NUCLEOTIDE SEQUENCE [LARGE SCALE GENOMIC DNA]</scope>
    <source>
        <strain evidence="2">Tak-1</strain>
    </source>
</reference>
<accession>A0A2R6WVV6</accession>
<evidence type="ECO:0000313" key="2">
    <source>
        <dbReference type="Proteomes" id="UP000244005"/>
    </source>
</evidence>
<protein>
    <submittedName>
        <fullName evidence="1">Uncharacterized protein</fullName>
    </submittedName>
</protein>
<proteinExistence type="predicted"/>
<evidence type="ECO:0000313" key="1">
    <source>
        <dbReference type="EMBL" id="PTQ37980.1"/>
    </source>
</evidence>
<dbReference type="Gramene" id="Mp4g16220.1">
    <property type="protein sequence ID" value="Mp4g16220.1.cds"/>
    <property type="gene ID" value="Mp4g16220"/>
</dbReference>
<dbReference type="Proteomes" id="UP000244005">
    <property type="component" value="Unassembled WGS sequence"/>
</dbReference>
<name>A0A2R6WVV6_MARPO</name>
<gene>
    <name evidence="1" type="ORF">MARPO_0054s0087</name>
</gene>
<dbReference type="AlphaFoldDB" id="A0A2R6WVV6"/>
<dbReference type="EMBL" id="KZ772726">
    <property type="protein sequence ID" value="PTQ37980.1"/>
    <property type="molecule type" value="Genomic_DNA"/>
</dbReference>
<sequence length="30" mass="3595">MVAQLTSHISRKRLVQSPSIQLDWTWSRRN</sequence>